<keyword evidence="1" id="KW-0175">Coiled coil</keyword>
<sequence>MQRSKVLCNSKNKVSKVRDICPECKKNVGRDNESETPVRNSQAEAQTPMAPISAGSPLMETTISEESAGDKPSGATDMTSDKTGQDKQMDVAFQLQAIMEELRGLRQEVLELRKELKSLSDACNGRMDTIEARLLVLEERHAEVPADATAVEGVVEQLKRELNERDQELMANDLVIANLQESQAENPVHVVKIIATKLGVQLDDRDIVYAERIGGRHLKATSPTKSAEVRPRAVMVRLARRDLRDAFLDSARLRRGATSEDLGLPGPARRFYVNERLTKSNQELFRQARAAAGIHGWRFVWTKRGRILVRNKPGDQARRIGTVQDIQDIIGQYTV</sequence>
<feature type="domain" description="FP protein C-terminal" evidence="3">
    <location>
        <begin position="278"/>
        <end position="329"/>
    </location>
</feature>
<evidence type="ECO:0000259" key="3">
    <source>
        <dbReference type="Pfam" id="PF25298"/>
    </source>
</evidence>
<name>A0A2A4JGT4_HELVI</name>
<evidence type="ECO:0000256" key="2">
    <source>
        <dbReference type="SAM" id="MobiDB-lite"/>
    </source>
</evidence>
<evidence type="ECO:0000256" key="1">
    <source>
        <dbReference type="SAM" id="Coils"/>
    </source>
</evidence>
<feature type="compositionally biased region" description="Basic and acidic residues" evidence="2">
    <location>
        <begin position="23"/>
        <end position="33"/>
    </location>
</feature>
<dbReference type="EMBL" id="NWSH01001505">
    <property type="protein sequence ID" value="PCG71029.1"/>
    <property type="molecule type" value="Genomic_DNA"/>
</dbReference>
<protein>
    <recommendedName>
        <fullName evidence="3">FP protein C-terminal domain-containing protein</fullName>
    </recommendedName>
</protein>
<dbReference type="Pfam" id="PF25298">
    <property type="entry name" value="Baculo_FP_2nd"/>
    <property type="match status" value="1"/>
</dbReference>
<comment type="caution">
    <text evidence="4">The sequence shown here is derived from an EMBL/GenBank/DDBJ whole genome shotgun (WGS) entry which is preliminary data.</text>
</comment>
<dbReference type="InterPro" id="IPR057251">
    <property type="entry name" value="FP_C"/>
</dbReference>
<gene>
    <name evidence="4" type="ORF">B5V51_2346</name>
</gene>
<feature type="region of interest" description="Disordered" evidence="2">
    <location>
        <begin position="23"/>
        <end position="85"/>
    </location>
</feature>
<proteinExistence type="predicted"/>
<dbReference type="AlphaFoldDB" id="A0A2A4JGT4"/>
<feature type="coiled-coil region" evidence="1">
    <location>
        <begin position="95"/>
        <end position="122"/>
    </location>
</feature>
<evidence type="ECO:0000313" key="4">
    <source>
        <dbReference type="EMBL" id="PCG71029.1"/>
    </source>
</evidence>
<organism evidence="4">
    <name type="scientific">Heliothis virescens</name>
    <name type="common">Tobacco budworm moth</name>
    <dbReference type="NCBI Taxonomy" id="7102"/>
    <lineage>
        <taxon>Eukaryota</taxon>
        <taxon>Metazoa</taxon>
        <taxon>Ecdysozoa</taxon>
        <taxon>Arthropoda</taxon>
        <taxon>Hexapoda</taxon>
        <taxon>Insecta</taxon>
        <taxon>Pterygota</taxon>
        <taxon>Neoptera</taxon>
        <taxon>Endopterygota</taxon>
        <taxon>Lepidoptera</taxon>
        <taxon>Glossata</taxon>
        <taxon>Ditrysia</taxon>
        <taxon>Noctuoidea</taxon>
        <taxon>Noctuidae</taxon>
        <taxon>Heliothinae</taxon>
        <taxon>Heliothis</taxon>
    </lineage>
</organism>
<reference evidence="4" key="1">
    <citation type="submission" date="2017-09" db="EMBL/GenBank/DDBJ databases">
        <title>Contemporary evolution of a Lepidopteran species, Heliothis virescens, in response to modern agricultural practices.</title>
        <authorList>
            <person name="Fritz M.L."/>
            <person name="Deyonke A.M."/>
            <person name="Papanicolaou A."/>
            <person name="Micinski S."/>
            <person name="Westbrook J."/>
            <person name="Gould F."/>
        </authorList>
    </citation>
    <scope>NUCLEOTIDE SEQUENCE [LARGE SCALE GENOMIC DNA]</scope>
    <source>
        <strain evidence="4">HvINT-</strain>
        <tissue evidence="4">Whole body</tissue>
    </source>
</reference>
<accession>A0A2A4JGT4</accession>
<feature type="compositionally biased region" description="Polar residues" evidence="2">
    <location>
        <begin position="35"/>
        <end position="45"/>
    </location>
</feature>